<keyword evidence="3" id="KW-1185">Reference proteome</keyword>
<accession>A0AAD3HC84</accession>
<feature type="region of interest" description="Disordered" evidence="1">
    <location>
        <begin position="398"/>
        <end position="421"/>
    </location>
</feature>
<reference evidence="2 3" key="1">
    <citation type="journal article" date="2021" name="Sci. Rep.">
        <title>The genome of the diatom Chaetoceros tenuissimus carries an ancient integrated fragment of an extant virus.</title>
        <authorList>
            <person name="Hongo Y."/>
            <person name="Kimura K."/>
            <person name="Takaki Y."/>
            <person name="Yoshida Y."/>
            <person name="Baba S."/>
            <person name="Kobayashi G."/>
            <person name="Nagasaki K."/>
            <person name="Hano T."/>
            <person name="Tomaru Y."/>
        </authorList>
    </citation>
    <scope>NUCLEOTIDE SEQUENCE [LARGE SCALE GENOMIC DNA]</scope>
    <source>
        <strain evidence="2 3">NIES-3715</strain>
    </source>
</reference>
<evidence type="ECO:0000256" key="1">
    <source>
        <dbReference type="SAM" id="MobiDB-lite"/>
    </source>
</evidence>
<dbReference type="EMBL" id="BLLK01000058">
    <property type="protein sequence ID" value="GFH57798.1"/>
    <property type="molecule type" value="Genomic_DNA"/>
</dbReference>
<sequence>MTVKEAVEKHENLISRIKTVIVPLQTRKLWNDDRFFYEVEDLMTSGNLCEEGISDIVANALFYLKTSQPEVEHVKKLVKAFPEALEYRNFAGLLPIEYLTIYSREESGKYGSKYISTLALEGIKHNFDGENMRGGLLCESFGVNMIQRLSMFCTVHNHYFIALKDLRYHELLMRKDIVDYSLLFFSCIGMSSRLPFQYLIKWHPEALVKTSVRGVPLVHAIMKYKHREGTQSRRESFKRFLKYSLPYFKHLLFLKDNENRTALKQAFDRFGKTETMAILREVIEEEAAYPILHLVIIHQPKYYNLFLQWFPYMYHLRDENGRTATQVMLSMNRDFLQENPTCWVNQSTDQLEEKDPKTTLRPFASVAYGMLGDLDLSYQILRKHPSVIDVILEQRDNAADASNERKRNAGENLEHDKKKKK</sequence>
<organism evidence="2 3">
    <name type="scientific">Chaetoceros tenuissimus</name>
    <dbReference type="NCBI Taxonomy" id="426638"/>
    <lineage>
        <taxon>Eukaryota</taxon>
        <taxon>Sar</taxon>
        <taxon>Stramenopiles</taxon>
        <taxon>Ochrophyta</taxon>
        <taxon>Bacillariophyta</taxon>
        <taxon>Coscinodiscophyceae</taxon>
        <taxon>Chaetocerotophycidae</taxon>
        <taxon>Chaetocerotales</taxon>
        <taxon>Chaetocerotaceae</taxon>
        <taxon>Chaetoceros</taxon>
    </lineage>
</organism>
<proteinExistence type="predicted"/>
<protein>
    <submittedName>
        <fullName evidence="2">Uncharacterized protein</fullName>
    </submittedName>
</protein>
<evidence type="ECO:0000313" key="2">
    <source>
        <dbReference type="EMBL" id="GFH57798.1"/>
    </source>
</evidence>
<dbReference type="AlphaFoldDB" id="A0AAD3HC84"/>
<name>A0AAD3HC84_9STRA</name>
<evidence type="ECO:0000313" key="3">
    <source>
        <dbReference type="Proteomes" id="UP001054902"/>
    </source>
</evidence>
<comment type="caution">
    <text evidence="2">The sequence shown here is derived from an EMBL/GenBank/DDBJ whole genome shotgun (WGS) entry which is preliminary data.</text>
</comment>
<dbReference type="Proteomes" id="UP001054902">
    <property type="component" value="Unassembled WGS sequence"/>
</dbReference>
<gene>
    <name evidence="2" type="ORF">CTEN210_14274</name>
</gene>